<dbReference type="EMBL" id="HACG01003878">
    <property type="protein sequence ID" value="CEK50743.1"/>
    <property type="molecule type" value="Transcribed_RNA"/>
</dbReference>
<accession>A0A0B6Y3P8</accession>
<name>A0A0B6Y3P8_9EUPU</name>
<evidence type="ECO:0000313" key="1">
    <source>
        <dbReference type="EMBL" id="CEK50743.1"/>
    </source>
</evidence>
<organism evidence="1">
    <name type="scientific">Arion vulgaris</name>
    <dbReference type="NCBI Taxonomy" id="1028688"/>
    <lineage>
        <taxon>Eukaryota</taxon>
        <taxon>Metazoa</taxon>
        <taxon>Spiralia</taxon>
        <taxon>Lophotrochozoa</taxon>
        <taxon>Mollusca</taxon>
        <taxon>Gastropoda</taxon>
        <taxon>Heterobranchia</taxon>
        <taxon>Euthyneura</taxon>
        <taxon>Panpulmonata</taxon>
        <taxon>Eupulmonata</taxon>
        <taxon>Stylommatophora</taxon>
        <taxon>Helicina</taxon>
        <taxon>Arionoidea</taxon>
        <taxon>Arionidae</taxon>
        <taxon>Arion</taxon>
    </lineage>
</organism>
<sequence length="51" mass="5975">MLTQLHEDEHDQAYTHICIRKHLSIIFESYLPLHCVKRLPFGYKMAASSCV</sequence>
<proteinExistence type="predicted"/>
<protein>
    <submittedName>
        <fullName evidence="1">Uncharacterized protein</fullName>
    </submittedName>
</protein>
<dbReference type="AlphaFoldDB" id="A0A0B6Y3P8"/>
<reference evidence="1" key="1">
    <citation type="submission" date="2014-12" db="EMBL/GenBank/DDBJ databases">
        <title>Insight into the proteome of Arion vulgaris.</title>
        <authorList>
            <person name="Aradska J."/>
            <person name="Bulat T."/>
            <person name="Smidak R."/>
            <person name="Sarate P."/>
            <person name="Gangsoo J."/>
            <person name="Sialana F."/>
            <person name="Bilban M."/>
            <person name="Lubec G."/>
        </authorList>
    </citation>
    <scope>NUCLEOTIDE SEQUENCE</scope>
    <source>
        <tissue evidence="1">Skin</tissue>
    </source>
</reference>
<gene>
    <name evidence="1" type="primary">ORF11559</name>
</gene>